<dbReference type="GO" id="GO:0005634">
    <property type="term" value="C:nucleus"/>
    <property type="evidence" value="ECO:0007669"/>
    <property type="project" value="UniProtKB-SubCell"/>
</dbReference>
<gene>
    <name evidence="12" type="ORF">EHS24_009057</name>
</gene>
<evidence type="ECO:0000256" key="4">
    <source>
        <dbReference type="ARBA" id="ARBA00022776"/>
    </source>
</evidence>
<name>A0A427XP21_9TREE</name>
<evidence type="ECO:0000256" key="10">
    <source>
        <dbReference type="RuleBase" id="RU368011"/>
    </source>
</evidence>
<dbReference type="CDD" id="cd11565">
    <property type="entry name" value="RWD_Spc24"/>
    <property type="match status" value="1"/>
</dbReference>
<dbReference type="GeneID" id="39593600"/>
<dbReference type="PANTHER" id="PTHR22142">
    <property type="match status" value="1"/>
</dbReference>
<comment type="subcellular location">
    <subcellularLocation>
        <location evidence="10">Nucleus</location>
    </subcellularLocation>
    <subcellularLocation>
        <location evidence="10">Chromosome</location>
        <location evidence="10">Centromere</location>
        <location evidence="10">Kinetochore</location>
    </subcellularLocation>
</comment>
<evidence type="ECO:0000256" key="7">
    <source>
        <dbReference type="ARBA" id="ARBA00023242"/>
    </source>
</evidence>
<evidence type="ECO:0000313" key="12">
    <source>
        <dbReference type="EMBL" id="RSH80477.1"/>
    </source>
</evidence>
<keyword evidence="7 10" id="KW-0539">Nucleus</keyword>
<dbReference type="AlphaFoldDB" id="A0A427XP21"/>
<dbReference type="InterPro" id="IPR013252">
    <property type="entry name" value="Ndc80_Spc24"/>
</dbReference>
<keyword evidence="5 10" id="KW-0995">Kinetochore</keyword>
<proteinExistence type="inferred from homology"/>
<protein>
    <recommendedName>
        <fullName evidence="10">Kinetochore protein Spc24</fullName>
    </recommendedName>
</protein>
<evidence type="ECO:0000256" key="11">
    <source>
        <dbReference type="SAM" id="MobiDB-lite"/>
    </source>
</evidence>
<dbReference type="GO" id="GO:0051301">
    <property type="term" value="P:cell division"/>
    <property type="evidence" value="ECO:0007669"/>
    <property type="project" value="UniProtKB-UniRule"/>
</dbReference>
<dbReference type="Proteomes" id="UP000279236">
    <property type="component" value="Unassembled WGS sequence"/>
</dbReference>
<feature type="region of interest" description="Disordered" evidence="11">
    <location>
        <begin position="1"/>
        <end position="24"/>
    </location>
</feature>
<evidence type="ECO:0000256" key="9">
    <source>
        <dbReference type="ARBA" id="ARBA00023328"/>
    </source>
</evidence>
<comment type="subunit">
    <text evidence="10">Component of the NDC80 complex.</text>
</comment>
<keyword evidence="4 10" id="KW-0498">Mitosis</keyword>
<evidence type="ECO:0000256" key="5">
    <source>
        <dbReference type="ARBA" id="ARBA00022838"/>
    </source>
</evidence>
<evidence type="ECO:0000256" key="1">
    <source>
        <dbReference type="ARBA" id="ARBA00007804"/>
    </source>
</evidence>
<dbReference type="Pfam" id="PF08286">
    <property type="entry name" value="Spc24"/>
    <property type="match status" value="1"/>
</dbReference>
<keyword evidence="2 10" id="KW-0158">Chromosome</keyword>
<comment type="caution">
    <text evidence="12">The sequence shown here is derived from an EMBL/GenBank/DDBJ whole genome shotgun (WGS) entry which is preliminary data.</text>
</comment>
<keyword evidence="13" id="KW-1185">Reference proteome</keyword>
<comment type="similarity">
    <text evidence="1 10">Belongs to the SPC24 family.</text>
</comment>
<evidence type="ECO:0000313" key="13">
    <source>
        <dbReference type="Proteomes" id="UP000279236"/>
    </source>
</evidence>
<keyword evidence="6" id="KW-0175">Coiled coil</keyword>
<comment type="function">
    <text evidence="10">Acts as a component of the essential kinetochore-associated NDC80 complex, which is required for chromosome segregation and spindle checkpoint activity.</text>
</comment>
<evidence type="ECO:0000256" key="6">
    <source>
        <dbReference type="ARBA" id="ARBA00023054"/>
    </source>
</evidence>
<dbReference type="GO" id="GO:0007059">
    <property type="term" value="P:chromosome segregation"/>
    <property type="evidence" value="ECO:0007669"/>
    <property type="project" value="TreeGrafter"/>
</dbReference>
<keyword evidence="3 10" id="KW-0132">Cell division</keyword>
<accession>A0A427XP21</accession>
<dbReference type="OrthoDB" id="3344830at2759"/>
<reference evidence="12 13" key="1">
    <citation type="submission" date="2018-11" db="EMBL/GenBank/DDBJ databases">
        <title>Genome sequence of Apiotrichum porosum DSM 27194.</title>
        <authorList>
            <person name="Aliyu H."/>
            <person name="Gorte O."/>
            <person name="Ochsenreither K."/>
        </authorList>
    </citation>
    <scope>NUCLEOTIDE SEQUENCE [LARGE SCALE GENOMIC DNA]</scope>
    <source>
        <strain evidence="12 13">DSM 27194</strain>
    </source>
</reference>
<dbReference type="GO" id="GO:0008017">
    <property type="term" value="F:microtubule binding"/>
    <property type="evidence" value="ECO:0007669"/>
    <property type="project" value="TreeGrafter"/>
</dbReference>
<dbReference type="PANTHER" id="PTHR22142:SF2">
    <property type="entry name" value="KINETOCHORE PROTEIN SPC24"/>
    <property type="match status" value="1"/>
</dbReference>
<sequence>MPPRPAAAADNDDSYGVEDSANNSSADIQWRALTAVVADVSPMLDVHDELGDVAAAEAAVIAKDTERGAIVDRLHDELRVLAAQHHAAADAAQRPKGTPSAAEHEAAVRSLEHQQYSAGKQLNEEQGNVAKREVELGRVKAERDEVRRWDVAAGAGNDGQVIRLQLFAGMGFKLASESPVKFIVRNDAKPDVHTVTPPQTADPAQRVHYANRLWDLAGE</sequence>
<evidence type="ECO:0000256" key="8">
    <source>
        <dbReference type="ARBA" id="ARBA00023306"/>
    </source>
</evidence>
<dbReference type="STRING" id="105984.A0A427XP21"/>
<dbReference type="RefSeq" id="XP_028475424.1">
    <property type="nucleotide sequence ID" value="XM_028624352.1"/>
</dbReference>
<keyword evidence="8 10" id="KW-0131">Cell cycle</keyword>
<dbReference type="EMBL" id="RSCE01000008">
    <property type="protein sequence ID" value="RSH80477.1"/>
    <property type="molecule type" value="Genomic_DNA"/>
</dbReference>
<evidence type="ECO:0000256" key="3">
    <source>
        <dbReference type="ARBA" id="ARBA00022618"/>
    </source>
</evidence>
<keyword evidence="9 10" id="KW-0137">Centromere</keyword>
<organism evidence="12 13">
    <name type="scientific">Apiotrichum porosum</name>
    <dbReference type="NCBI Taxonomy" id="105984"/>
    <lineage>
        <taxon>Eukaryota</taxon>
        <taxon>Fungi</taxon>
        <taxon>Dikarya</taxon>
        <taxon>Basidiomycota</taxon>
        <taxon>Agaricomycotina</taxon>
        <taxon>Tremellomycetes</taxon>
        <taxon>Trichosporonales</taxon>
        <taxon>Trichosporonaceae</taxon>
        <taxon>Apiotrichum</taxon>
    </lineage>
</organism>
<evidence type="ECO:0000256" key="2">
    <source>
        <dbReference type="ARBA" id="ARBA00022454"/>
    </source>
</evidence>
<dbReference type="GO" id="GO:0031262">
    <property type="term" value="C:Ndc80 complex"/>
    <property type="evidence" value="ECO:0007669"/>
    <property type="project" value="TreeGrafter"/>
</dbReference>